<dbReference type="AlphaFoldDB" id="A0A261G664"/>
<dbReference type="Proteomes" id="UP000593943">
    <property type="component" value="Chromosome"/>
</dbReference>
<evidence type="ECO:0000313" key="6">
    <source>
        <dbReference type="Proteomes" id="UP000216057"/>
    </source>
</evidence>
<dbReference type="KEGG" id="beu:BE0216_09180"/>
<evidence type="ECO:0000256" key="2">
    <source>
        <dbReference type="SAM" id="Phobius"/>
    </source>
</evidence>
<dbReference type="GO" id="GO:0008800">
    <property type="term" value="F:beta-lactamase activity"/>
    <property type="evidence" value="ECO:0007669"/>
    <property type="project" value="InterPro"/>
</dbReference>
<evidence type="ECO:0000313" key="4">
    <source>
        <dbReference type="EMBL" id="OZG66496.1"/>
    </source>
</evidence>
<dbReference type="GO" id="GO:0046677">
    <property type="term" value="P:response to antibiotic"/>
    <property type="evidence" value="ECO:0007669"/>
    <property type="project" value="InterPro"/>
</dbReference>
<sequence length="319" mass="33747">MNMPTPRSYTEMQRMYRRRRVVVVMVIVAVAACVTGLGVMIHSQLVGDEAQAAADDVSSSAEVSSASDEDDEAEAQAQAEAEALAAAQAEAAAISAEVEIQLDEVFAGAEYAVEVVDLENGTTPVAIDEDEVFVSASTYKLYVAYSMLSAVDSGTMTWESELNGTTLGECFAQMIEISDNACPEAWLYDVSSRDEVTAQAHSIGATSTAFVDGQAATTTASDLATILTGVYEGTLLSQSSKETLIDEMMAQVYRYGIPAGIGDSGVVADKVGFLDGYLNDAGIVYSDKGDYVFVILTNNSSWEAIAQATSIIYDALPEA</sequence>
<evidence type="ECO:0000313" key="5">
    <source>
        <dbReference type="EMBL" id="QOL32592.1"/>
    </source>
</evidence>
<proteinExistence type="predicted"/>
<feature type="compositionally biased region" description="Low complexity" evidence="1">
    <location>
        <begin position="56"/>
        <end position="66"/>
    </location>
</feature>
<dbReference type="InterPro" id="IPR012338">
    <property type="entry name" value="Beta-lactam/transpept-like"/>
</dbReference>
<dbReference type="SUPFAM" id="SSF56601">
    <property type="entry name" value="beta-lactamase/transpeptidase-like"/>
    <property type="match status" value="1"/>
</dbReference>
<dbReference type="PROSITE" id="PS51257">
    <property type="entry name" value="PROKAR_LIPOPROTEIN"/>
    <property type="match status" value="1"/>
</dbReference>
<feature type="region of interest" description="Disordered" evidence="1">
    <location>
        <begin position="56"/>
        <end position="78"/>
    </location>
</feature>
<evidence type="ECO:0000259" key="3">
    <source>
        <dbReference type="Pfam" id="PF13354"/>
    </source>
</evidence>
<evidence type="ECO:0000313" key="7">
    <source>
        <dbReference type="Proteomes" id="UP000593943"/>
    </source>
</evidence>
<accession>A0A261G664</accession>
<dbReference type="InterPro" id="IPR000871">
    <property type="entry name" value="Beta-lactam_class-A"/>
</dbReference>
<protein>
    <submittedName>
        <fullName evidence="4">Serine hydrolase</fullName>
    </submittedName>
</protein>
<keyword evidence="7" id="KW-1185">Reference proteome</keyword>
<keyword evidence="4" id="KW-0378">Hydrolase</keyword>
<keyword evidence="2" id="KW-0812">Transmembrane</keyword>
<dbReference type="EMBL" id="MWWZ01000009">
    <property type="protein sequence ID" value="OZG66496.1"/>
    <property type="molecule type" value="Genomic_DNA"/>
</dbReference>
<organism evidence="4 6">
    <name type="scientific">Bifidobacterium eulemuris</name>
    <dbReference type="NCBI Taxonomy" id="1765219"/>
    <lineage>
        <taxon>Bacteria</taxon>
        <taxon>Bacillati</taxon>
        <taxon>Actinomycetota</taxon>
        <taxon>Actinomycetes</taxon>
        <taxon>Bifidobacteriales</taxon>
        <taxon>Bifidobacteriaceae</taxon>
        <taxon>Bifidobacterium</taxon>
    </lineage>
</organism>
<dbReference type="Proteomes" id="UP000216057">
    <property type="component" value="Unassembled WGS sequence"/>
</dbReference>
<name>A0A261G664_9BIFI</name>
<dbReference type="InterPro" id="IPR045155">
    <property type="entry name" value="Beta-lactam_cat"/>
</dbReference>
<feature type="transmembrane region" description="Helical" evidence="2">
    <location>
        <begin position="21"/>
        <end position="41"/>
    </location>
</feature>
<dbReference type="PANTHER" id="PTHR35333:SF3">
    <property type="entry name" value="BETA-LACTAMASE-TYPE TRANSPEPTIDASE FOLD CONTAINING PROTEIN"/>
    <property type="match status" value="1"/>
</dbReference>
<reference evidence="4 6" key="1">
    <citation type="journal article" date="2017" name="BMC Genomics">
        <title>Comparative genomic and phylogenomic analyses of the Bifidobacteriaceae family.</title>
        <authorList>
            <person name="Lugli G.A."/>
            <person name="Milani C."/>
            <person name="Turroni F."/>
            <person name="Duranti S."/>
            <person name="Mancabelli L."/>
            <person name="Mangifesta M."/>
            <person name="Ferrario C."/>
            <person name="Modesto M."/>
            <person name="Mattarelli P."/>
            <person name="Jiri K."/>
            <person name="van Sinderen D."/>
            <person name="Ventura M."/>
        </authorList>
    </citation>
    <scope>NUCLEOTIDE SEQUENCE [LARGE SCALE GENOMIC DNA]</scope>
    <source>
        <strain evidence="4 6">DSM 100216</strain>
    </source>
</reference>
<reference evidence="5 7" key="2">
    <citation type="submission" date="2020-10" db="EMBL/GenBank/DDBJ databases">
        <title>Genome sequencing of Bifidobacterium eulemuris_DSMZ_100216.</title>
        <authorList>
            <person name="Kim J."/>
        </authorList>
    </citation>
    <scope>NUCLEOTIDE SEQUENCE [LARGE SCALE GENOMIC DNA]</scope>
    <source>
        <strain evidence="5 7">DSM 100216</strain>
    </source>
</reference>
<dbReference type="EMBL" id="CP062938">
    <property type="protein sequence ID" value="QOL32592.1"/>
    <property type="molecule type" value="Genomic_DNA"/>
</dbReference>
<keyword evidence="2" id="KW-0472">Membrane</keyword>
<gene>
    <name evidence="5" type="ORF">BE0216_09180</name>
    <name evidence="4" type="ORF">BEUL_1660</name>
</gene>
<dbReference type="GO" id="GO:0030655">
    <property type="term" value="P:beta-lactam antibiotic catabolic process"/>
    <property type="evidence" value="ECO:0007669"/>
    <property type="project" value="InterPro"/>
</dbReference>
<dbReference type="PANTHER" id="PTHR35333">
    <property type="entry name" value="BETA-LACTAMASE"/>
    <property type="match status" value="1"/>
</dbReference>
<dbReference type="Pfam" id="PF13354">
    <property type="entry name" value="Beta-lactamase2"/>
    <property type="match status" value="1"/>
</dbReference>
<feature type="domain" description="Beta-lactamase class A catalytic" evidence="3">
    <location>
        <begin position="115"/>
        <end position="297"/>
    </location>
</feature>
<keyword evidence="2" id="KW-1133">Transmembrane helix</keyword>
<dbReference type="Gene3D" id="3.40.710.10">
    <property type="entry name" value="DD-peptidase/beta-lactamase superfamily"/>
    <property type="match status" value="1"/>
</dbReference>
<evidence type="ECO:0000256" key="1">
    <source>
        <dbReference type="SAM" id="MobiDB-lite"/>
    </source>
</evidence>
<dbReference type="OrthoDB" id="9803967at2"/>